<dbReference type="AlphaFoldDB" id="A0A511YVY9"/>
<dbReference type="Proteomes" id="UP000321484">
    <property type="component" value="Unassembled WGS sequence"/>
</dbReference>
<dbReference type="Gene3D" id="3.30.530.20">
    <property type="match status" value="1"/>
</dbReference>
<comment type="caution">
    <text evidence="1">The sequence shown here is derived from an EMBL/GenBank/DDBJ whole genome shotgun (WGS) entry which is preliminary data.</text>
</comment>
<evidence type="ECO:0000313" key="2">
    <source>
        <dbReference type="Proteomes" id="UP000321484"/>
    </source>
</evidence>
<accession>A0A511YVY9</accession>
<dbReference type="RefSeq" id="WP_034248262.1">
    <property type="nucleotide sequence ID" value="NZ_BJYK01000001.1"/>
</dbReference>
<dbReference type="InterPro" id="IPR019587">
    <property type="entry name" value="Polyketide_cyclase/dehydratase"/>
</dbReference>
<dbReference type="Pfam" id="PF10604">
    <property type="entry name" value="Polyketide_cyc2"/>
    <property type="match status" value="1"/>
</dbReference>
<organism evidence="1 2">
    <name type="scientific">Actinotalea fermentans</name>
    <dbReference type="NCBI Taxonomy" id="43671"/>
    <lineage>
        <taxon>Bacteria</taxon>
        <taxon>Bacillati</taxon>
        <taxon>Actinomycetota</taxon>
        <taxon>Actinomycetes</taxon>
        <taxon>Micrococcales</taxon>
        <taxon>Cellulomonadaceae</taxon>
        <taxon>Actinotalea</taxon>
    </lineage>
</organism>
<keyword evidence="2" id="KW-1185">Reference proteome</keyword>
<dbReference type="OrthoDB" id="3371087at2"/>
<dbReference type="EMBL" id="BJYK01000001">
    <property type="protein sequence ID" value="GEN79352.1"/>
    <property type="molecule type" value="Genomic_DNA"/>
</dbReference>
<dbReference type="InterPro" id="IPR023393">
    <property type="entry name" value="START-like_dom_sf"/>
</dbReference>
<protein>
    <submittedName>
        <fullName evidence="1">Polyketide cyclase</fullName>
    </submittedName>
</protein>
<gene>
    <name evidence="1" type="ORF">AFE02nite_10860</name>
</gene>
<proteinExistence type="predicted"/>
<reference evidence="1 2" key="1">
    <citation type="submission" date="2019-07" db="EMBL/GenBank/DDBJ databases">
        <title>Whole genome shotgun sequence of Actinotalea fermentans NBRC 105374.</title>
        <authorList>
            <person name="Hosoyama A."/>
            <person name="Uohara A."/>
            <person name="Ohji S."/>
            <person name="Ichikawa N."/>
        </authorList>
    </citation>
    <scope>NUCLEOTIDE SEQUENCE [LARGE SCALE GENOMIC DNA]</scope>
    <source>
        <strain evidence="1 2">NBRC 105374</strain>
    </source>
</reference>
<sequence length="144" mass="16046">MIVVTREVLTRATPRVAFGYLSDFRNTTEWDPGTVRTVRRSGDGGVGTVYENTSAFNGRTTELTYTVTDHVAPRRVTLRGENGTLEALDTITVEPHDDGALVRYQATFRFRSVLLRLAEPFLRPAFRRLGDEAEAGMRAALAKL</sequence>
<evidence type="ECO:0000313" key="1">
    <source>
        <dbReference type="EMBL" id="GEN79352.1"/>
    </source>
</evidence>
<name>A0A511YVY9_9CELL</name>
<dbReference type="SUPFAM" id="SSF55961">
    <property type="entry name" value="Bet v1-like"/>
    <property type="match status" value="1"/>
</dbReference>